<keyword evidence="2" id="KW-0378">Hydrolase</keyword>
<proteinExistence type="predicted"/>
<evidence type="ECO:0000313" key="2">
    <source>
        <dbReference type="EMBL" id="MBW9053745.1"/>
    </source>
</evidence>
<dbReference type="EMBL" id="JAEUAK010000005">
    <property type="protein sequence ID" value="MBW9053745.1"/>
    <property type="molecule type" value="Genomic_DNA"/>
</dbReference>
<name>A0ABS7GV16_9HYPH</name>
<comment type="caution">
    <text evidence="2">The sequence shown here is derived from an EMBL/GenBank/DDBJ whole genome shotgun (WGS) entry which is preliminary data.</text>
</comment>
<accession>A0ABS7GV16</accession>
<dbReference type="SUPFAM" id="SSF53474">
    <property type="entry name" value="alpha/beta-Hydrolases"/>
    <property type="match status" value="1"/>
</dbReference>
<dbReference type="PANTHER" id="PTHR46623:SF6">
    <property type="entry name" value="ALPHA_BETA-HYDROLASES SUPERFAMILY PROTEIN"/>
    <property type="match status" value="1"/>
</dbReference>
<dbReference type="RefSeq" id="WP_220335148.1">
    <property type="nucleotide sequence ID" value="NZ_JAEUAK010000005.1"/>
</dbReference>
<dbReference type="Pfam" id="PF01738">
    <property type="entry name" value="DLH"/>
    <property type="match status" value="1"/>
</dbReference>
<dbReference type="Gene3D" id="3.40.50.1820">
    <property type="entry name" value="alpha/beta hydrolase"/>
    <property type="match status" value="1"/>
</dbReference>
<reference evidence="2 3" key="1">
    <citation type="journal article" date="2021" name="MBio">
        <title>Poor Competitiveness of Bradyrhizobium in Pigeon Pea Root Colonization in Indian Soils.</title>
        <authorList>
            <person name="Chalasani D."/>
            <person name="Basu A."/>
            <person name="Pullabhotla S.V.S.R.N."/>
            <person name="Jorrin B."/>
            <person name="Neal A.L."/>
            <person name="Poole P.S."/>
            <person name="Podile A.R."/>
            <person name="Tkacz A."/>
        </authorList>
    </citation>
    <scope>NUCLEOTIDE SEQUENCE [LARGE SCALE GENOMIC DNA]</scope>
    <source>
        <strain evidence="2 3">HU56</strain>
    </source>
</reference>
<protein>
    <submittedName>
        <fullName evidence="2">Dienelactone hydrolase family protein</fullName>
    </submittedName>
</protein>
<evidence type="ECO:0000313" key="3">
    <source>
        <dbReference type="Proteomes" id="UP000717752"/>
    </source>
</evidence>
<gene>
    <name evidence="2" type="ORF">JNB85_15130</name>
</gene>
<sequence length="198" mass="21227">MLTPQNRKVAMAAIALFHSVYGFRSLERDAAERLRATGHQVITPDLYEGRVGRTLEEGFAFKKEIGWAELCRRAEKAVAGLPASAVLGGFSMGAGVAASLWPGRPQAAGILLLHGIAEIPANAREGIPLQLNLAEPDEFAPADEVAPWRAHAARANIALEVFLYPGVGHLYTDPSLPDYDAKAAEATWSRVDAFLAAL</sequence>
<keyword evidence="3" id="KW-1185">Reference proteome</keyword>
<dbReference type="Proteomes" id="UP000717752">
    <property type="component" value="Unassembled WGS sequence"/>
</dbReference>
<dbReference type="PANTHER" id="PTHR46623">
    <property type="entry name" value="CARBOXYMETHYLENEBUTENOLIDASE-RELATED"/>
    <property type="match status" value="1"/>
</dbReference>
<evidence type="ECO:0000259" key="1">
    <source>
        <dbReference type="Pfam" id="PF01738"/>
    </source>
</evidence>
<dbReference type="GO" id="GO:0016787">
    <property type="term" value="F:hydrolase activity"/>
    <property type="evidence" value="ECO:0007669"/>
    <property type="project" value="UniProtKB-KW"/>
</dbReference>
<dbReference type="InterPro" id="IPR051049">
    <property type="entry name" value="Dienelactone_hydrolase-like"/>
</dbReference>
<dbReference type="InterPro" id="IPR029058">
    <property type="entry name" value="AB_hydrolase_fold"/>
</dbReference>
<organism evidence="2 3">
    <name type="scientific">Rhizobium mesosinicum</name>
    <dbReference type="NCBI Taxonomy" id="335017"/>
    <lineage>
        <taxon>Bacteria</taxon>
        <taxon>Pseudomonadati</taxon>
        <taxon>Pseudomonadota</taxon>
        <taxon>Alphaproteobacteria</taxon>
        <taxon>Hyphomicrobiales</taxon>
        <taxon>Rhizobiaceae</taxon>
        <taxon>Rhizobium/Agrobacterium group</taxon>
        <taxon>Rhizobium</taxon>
    </lineage>
</organism>
<feature type="domain" description="Dienelactone hydrolase" evidence="1">
    <location>
        <begin position="4"/>
        <end position="196"/>
    </location>
</feature>
<dbReference type="InterPro" id="IPR002925">
    <property type="entry name" value="Dienelactn_hydro"/>
</dbReference>